<dbReference type="EMBL" id="JBCLPP010000006">
    <property type="protein sequence ID" value="MEY8244655.1"/>
    <property type="molecule type" value="Genomic_DNA"/>
</dbReference>
<dbReference type="InterPro" id="IPR032575">
    <property type="entry name" value="DUF4923"/>
</dbReference>
<proteinExistence type="predicted"/>
<feature type="chain" id="PRO_5046278705" evidence="1">
    <location>
        <begin position="20"/>
        <end position="224"/>
    </location>
</feature>
<sequence>MMKLLVALLLAVVCTYNMSAQSLDDLKNLLKGSMKNTEQSSEGSSSLGGTLGSILGNVLGNDKITPADLVGSWKYSAPAVTFKSDNMLKKAGGAAASATIENKLKPYYTRAGVDHIVLTVNNDSTFTMKFAKGSLSGTLAQGEPGFIQFKFKAMKKINLGTINGAVSKVGNQISVTFDISKLMTLVNRIASISGNSTLKGVNSMLQSYDGMQAGFRMTKTASEN</sequence>
<dbReference type="Proteomes" id="UP001565200">
    <property type="component" value="Unassembled WGS sequence"/>
</dbReference>
<comment type="caution">
    <text evidence="3">The sequence shown here is derived from an EMBL/GenBank/DDBJ whole genome shotgun (WGS) entry which is preliminary data.</text>
</comment>
<protein>
    <submittedName>
        <fullName evidence="3">DUF4923 family protein</fullName>
    </submittedName>
</protein>
<feature type="signal peptide" evidence="1">
    <location>
        <begin position="1"/>
        <end position="19"/>
    </location>
</feature>
<dbReference type="Pfam" id="PF16270">
    <property type="entry name" value="DUF4923"/>
    <property type="match status" value="1"/>
</dbReference>
<evidence type="ECO:0000259" key="2">
    <source>
        <dbReference type="Pfam" id="PF16270"/>
    </source>
</evidence>
<accession>A0ABV4CWP1</accession>
<dbReference type="RefSeq" id="WP_121700348.1">
    <property type="nucleotide sequence ID" value="NZ_JBCLPP010000006.1"/>
</dbReference>
<keyword evidence="4" id="KW-1185">Reference proteome</keyword>
<organism evidence="3 4">
    <name type="scientific">Heminiphilus faecis</name>
    <dbReference type="NCBI Taxonomy" id="2601703"/>
    <lineage>
        <taxon>Bacteria</taxon>
        <taxon>Pseudomonadati</taxon>
        <taxon>Bacteroidota</taxon>
        <taxon>Bacteroidia</taxon>
        <taxon>Bacteroidales</taxon>
        <taxon>Muribaculaceae</taxon>
        <taxon>Heminiphilus</taxon>
    </lineage>
</organism>
<feature type="domain" description="DUF4923" evidence="2">
    <location>
        <begin position="56"/>
        <end position="219"/>
    </location>
</feature>
<evidence type="ECO:0000313" key="4">
    <source>
        <dbReference type="Proteomes" id="UP001565200"/>
    </source>
</evidence>
<reference evidence="3 4" key="1">
    <citation type="submission" date="2024-03" db="EMBL/GenBank/DDBJ databases">
        <title>Mouse gut bacterial collection (mGBC) of GemPharmatech.</title>
        <authorList>
            <person name="He Y."/>
            <person name="Dong L."/>
            <person name="Wu D."/>
            <person name="Gao X."/>
            <person name="Lin Z."/>
        </authorList>
    </citation>
    <scope>NUCLEOTIDE SEQUENCE [LARGE SCALE GENOMIC DNA]</scope>
    <source>
        <strain evidence="3 4">54-13</strain>
    </source>
</reference>
<evidence type="ECO:0000313" key="3">
    <source>
        <dbReference type="EMBL" id="MEY8244655.1"/>
    </source>
</evidence>
<keyword evidence="1" id="KW-0732">Signal</keyword>
<gene>
    <name evidence="3" type="ORF">AAK873_03350</name>
</gene>
<evidence type="ECO:0000256" key="1">
    <source>
        <dbReference type="SAM" id="SignalP"/>
    </source>
</evidence>
<name>A0ABV4CWP1_9BACT</name>